<name>A0A3M7QSF9_BRAPC</name>
<sequence length="74" mass="8693">MCENCKVEIDRLLKNLNSIGFTMKKYPLVKFKFPNISKAKLSEQKLDIFLENSTINFGLNMKKWRLSVLIIELN</sequence>
<evidence type="ECO:0000313" key="2">
    <source>
        <dbReference type="Proteomes" id="UP000276133"/>
    </source>
</evidence>
<dbReference type="Proteomes" id="UP000276133">
    <property type="component" value="Unassembled WGS sequence"/>
</dbReference>
<proteinExistence type="predicted"/>
<evidence type="ECO:0000313" key="1">
    <source>
        <dbReference type="EMBL" id="RNA14149.1"/>
    </source>
</evidence>
<comment type="caution">
    <text evidence="1">The sequence shown here is derived from an EMBL/GenBank/DDBJ whole genome shotgun (WGS) entry which is preliminary data.</text>
</comment>
<accession>A0A3M7QSF9</accession>
<gene>
    <name evidence="1" type="ORF">BpHYR1_010097</name>
</gene>
<reference evidence="1 2" key="1">
    <citation type="journal article" date="2018" name="Sci. Rep.">
        <title>Genomic signatures of local adaptation to the degree of environmental predictability in rotifers.</title>
        <authorList>
            <person name="Franch-Gras L."/>
            <person name="Hahn C."/>
            <person name="Garcia-Roger E.M."/>
            <person name="Carmona M.J."/>
            <person name="Serra M."/>
            <person name="Gomez A."/>
        </authorList>
    </citation>
    <scope>NUCLEOTIDE SEQUENCE [LARGE SCALE GENOMIC DNA]</scope>
    <source>
        <strain evidence="1">HYR1</strain>
    </source>
</reference>
<organism evidence="1 2">
    <name type="scientific">Brachionus plicatilis</name>
    <name type="common">Marine rotifer</name>
    <name type="synonym">Brachionus muelleri</name>
    <dbReference type="NCBI Taxonomy" id="10195"/>
    <lineage>
        <taxon>Eukaryota</taxon>
        <taxon>Metazoa</taxon>
        <taxon>Spiralia</taxon>
        <taxon>Gnathifera</taxon>
        <taxon>Rotifera</taxon>
        <taxon>Eurotatoria</taxon>
        <taxon>Monogononta</taxon>
        <taxon>Pseudotrocha</taxon>
        <taxon>Ploima</taxon>
        <taxon>Brachionidae</taxon>
        <taxon>Brachionus</taxon>
    </lineage>
</organism>
<dbReference type="AlphaFoldDB" id="A0A3M7QSF9"/>
<dbReference type="EMBL" id="REGN01005252">
    <property type="protein sequence ID" value="RNA14149.1"/>
    <property type="molecule type" value="Genomic_DNA"/>
</dbReference>
<keyword evidence="2" id="KW-1185">Reference proteome</keyword>
<protein>
    <submittedName>
        <fullName evidence="1">Uncharacterized protein</fullName>
    </submittedName>
</protein>